<feature type="domain" description="Hemerythrin-like" evidence="1">
    <location>
        <begin position="17"/>
        <end position="149"/>
    </location>
</feature>
<proteinExistence type="predicted"/>
<organism evidence="2 3">
    <name type="scientific">Planotetraspora kaengkrachanensis</name>
    <dbReference type="NCBI Taxonomy" id="575193"/>
    <lineage>
        <taxon>Bacteria</taxon>
        <taxon>Bacillati</taxon>
        <taxon>Actinomycetota</taxon>
        <taxon>Actinomycetes</taxon>
        <taxon>Streptosporangiales</taxon>
        <taxon>Streptosporangiaceae</taxon>
        <taxon>Planotetraspora</taxon>
    </lineage>
</organism>
<dbReference type="AlphaFoldDB" id="A0A8J3PWG2"/>
<dbReference type="EMBL" id="BONV01000028">
    <property type="protein sequence ID" value="GIG82280.1"/>
    <property type="molecule type" value="Genomic_DNA"/>
</dbReference>
<dbReference type="CDD" id="cd12108">
    <property type="entry name" value="Hr-like"/>
    <property type="match status" value="1"/>
</dbReference>
<protein>
    <recommendedName>
        <fullName evidence="1">Hemerythrin-like domain-containing protein</fullName>
    </recommendedName>
</protein>
<evidence type="ECO:0000313" key="3">
    <source>
        <dbReference type="Proteomes" id="UP000630097"/>
    </source>
</evidence>
<keyword evidence="3" id="KW-1185">Reference proteome</keyword>
<dbReference type="Gene3D" id="1.20.120.520">
    <property type="entry name" value="nmb1532 protein domain like"/>
    <property type="match status" value="1"/>
</dbReference>
<dbReference type="InterPro" id="IPR012312">
    <property type="entry name" value="Hemerythrin-like"/>
</dbReference>
<name>A0A8J3PWG2_9ACTN</name>
<sequence>MSTTHTPQAPDVANTQEMVVIHRIFRRGFPQLADLIRRTAPGDVRRAAPIGEHAEFVLDGLHNHHATEDENIWPRLLERVAPGADLIGRMEAQHHVVAEHIEQARLLLPKWKAAPDAASGAELADTLHRLGEALGRHLDEEEAEILPLIRTHITGAEWREFGKRAFDKFPDSAKLIALGQMLEVADPREAAMFFGTLPVPVRLIWRLAGRRRYARYIRRVRGRDGR</sequence>
<dbReference type="RefSeq" id="WP_203885629.1">
    <property type="nucleotide sequence ID" value="NZ_BAABHH010000003.1"/>
</dbReference>
<comment type="caution">
    <text evidence="2">The sequence shown here is derived from an EMBL/GenBank/DDBJ whole genome shotgun (WGS) entry which is preliminary data.</text>
</comment>
<accession>A0A8J3PWG2</accession>
<reference evidence="2 3" key="1">
    <citation type="submission" date="2021-01" db="EMBL/GenBank/DDBJ databases">
        <title>Whole genome shotgun sequence of Planotetraspora kaengkrachanensis NBRC 104272.</title>
        <authorList>
            <person name="Komaki H."/>
            <person name="Tamura T."/>
        </authorList>
    </citation>
    <scope>NUCLEOTIDE SEQUENCE [LARGE SCALE GENOMIC DNA]</scope>
    <source>
        <strain evidence="2 3">NBRC 104272</strain>
    </source>
</reference>
<evidence type="ECO:0000313" key="2">
    <source>
        <dbReference type="EMBL" id="GIG82280.1"/>
    </source>
</evidence>
<evidence type="ECO:0000259" key="1">
    <source>
        <dbReference type="Pfam" id="PF01814"/>
    </source>
</evidence>
<dbReference type="Pfam" id="PF01814">
    <property type="entry name" value="Hemerythrin"/>
    <property type="match status" value="1"/>
</dbReference>
<gene>
    <name evidence="2" type="ORF">Pka01_54070</name>
</gene>
<dbReference type="Proteomes" id="UP000630097">
    <property type="component" value="Unassembled WGS sequence"/>
</dbReference>